<keyword evidence="4" id="KW-1185">Reference proteome</keyword>
<reference evidence="3 4" key="1">
    <citation type="submission" date="2019-09" db="EMBL/GenBank/DDBJ databases">
        <title>Taxonomy of Antarctic Massilia spp.: description of Massilia rubra sp. nov., Massilia aquatica sp. nov., Massilia mucilaginosa sp. nov., Massilia frigida sp. nov. isolated from streams, lakes and regoliths.</title>
        <authorList>
            <person name="Holochova P."/>
            <person name="Sedlacek I."/>
            <person name="Kralova S."/>
            <person name="Maslanova I."/>
            <person name="Busse H.-J."/>
            <person name="Stankova E."/>
            <person name="Vrbovska V."/>
            <person name="Kovarovic V."/>
            <person name="Bartak M."/>
            <person name="Svec P."/>
            <person name="Pantucek R."/>
        </authorList>
    </citation>
    <scope>NUCLEOTIDE SEQUENCE [LARGE SCALE GENOMIC DNA]</scope>
    <source>
        <strain evidence="3 4">CCM 8692</strain>
    </source>
</reference>
<dbReference type="RefSeq" id="WP_167221480.1">
    <property type="nucleotide sequence ID" value="NZ_VUYU01000002.1"/>
</dbReference>
<dbReference type="Proteomes" id="UP000785613">
    <property type="component" value="Unassembled WGS sequence"/>
</dbReference>
<organism evidence="3 4">
    <name type="scientific">Massilia rubra</name>
    <dbReference type="NCBI Taxonomy" id="2607910"/>
    <lineage>
        <taxon>Bacteria</taxon>
        <taxon>Pseudomonadati</taxon>
        <taxon>Pseudomonadota</taxon>
        <taxon>Betaproteobacteria</taxon>
        <taxon>Burkholderiales</taxon>
        <taxon>Oxalobacteraceae</taxon>
        <taxon>Telluria group</taxon>
        <taxon>Massilia</taxon>
    </lineage>
</organism>
<evidence type="ECO:0000313" key="4">
    <source>
        <dbReference type="Proteomes" id="UP000785613"/>
    </source>
</evidence>
<evidence type="ECO:0000313" key="3">
    <source>
        <dbReference type="EMBL" id="NHZ32554.1"/>
    </source>
</evidence>
<dbReference type="NCBIfam" id="TIGR02595">
    <property type="entry name" value="PEP_CTERM"/>
    <property type="match status" value="1"/>
</dbReference>
<accession>A0ABX0LLX7</accession>
<dbReference type="Pfam" id="PF07589">
    <property type="entry name" value="PEP-CTERM"/>
    <property type="match status" value="1"/>
</dbReference>
<name>A0ABX0LLX7_9BURK</name>
<evidence type="ECO:0000256" key="1">
    <source>
        <dbReference type="SAM" id="SignalP"/>
    </source>
</evidence>
<protein>
    <submittedName>
        <fullName evidence="3">PEP-CTERM sorting domain-containing protein</fullName>
    </submittedName>
</protein>
<feature type="chain" id="PRO_5047150435" evidence="1">
    <location>
        <begin position="20"/>
        <end position="194"/>
    </location>
</feature>
<proteinExistence type="predicted"/>
<keyword evidence="1" id="KW-0732">Signal</keyword>
<evidence type="ECO:0000259" key="2">
    <source>
        <dbReference type="Pfam" id="PF07589"/>
    </source>
</evidence>
<dbReference type="EMBL" id="VUYU01000002">
    <property type="protein sequence ID" value="NHZ32554.1"/>
    <property type="molecule type" value="Genomic_DNA"/>
</dbReference>
<comment type="caution">
    <text evidence="3">The sequence shown here is derived from an EMBL/GenBank/DDBJ whole genome shotgun (WGS) entry which is preliminary data.</text>
</comment>
<feature type="domain" description="Ice-binding protein C-terminal" evidence="2">
    <location>
        <begin position="159"/>
        <end position="182"/>
    </location>
</feature>
<sequence>MFKKIAVALLALSALNGQAAEQAYEFSYTGGELVGGGWDANVSTGGKFIVDDLNGDGVFTLPEVKSFSYRFPTVPHCEEATITCELSNFRYDPKGSVLTLDYEHSHRIGNGSPPFDGGYISERISVTSGYSSWGHYFDLGEGSYTIYTMTPDTTFAITAVPEPHSYLMLGVGLLAIGAMRRRAKRATPTIAKAI</sequence>
<dbReference type="InterPro" id="IPR013424">
    <property type="entry name" value="Ice-binding_C"/>
</dbReference>
<feature type="signal peptide" evidence="1">
    <location>
        <begin position="1"/>
        <end position="19"/>
    </location>
</feature>
<gene>
    <name evidence="3" type="ORF">F0185_02975</name>
</gene>